<reference evidence="2" key="1">
    <citation type="journal article" date="2023" name="Nat. Commun.">
        <title>Diploid and tetraploid genomes of Acorus and the evolution of monocots.</title>
        <authorList>
            <person name="Ma L."/>
            <person name="Liu K.W."/>
            <person name="Li Z."/>
            <person name="Hsiao Y.Y."/>
            <person name="Qi Y."/>
            <person name="Fu T."/>
            <person name="Tang G.D."/>
            <person name="Zhang D."/>
            <person name="Sun W.H."/>
            <person name="Liu D.K."/>
            <person name="Li Y."/>
            <person name="Chen G.Z."/>
            <person name="Liu X.D."/>
            <person name="Liao X.Y."/>
            <person name="Jiang Y.T."/>
            <person name="Yu X."/>
            <person name="Hao Y."/>
            <person name="Huang J."/>
            <person name="Zhao X.W."/>
            <person name="Ke S."/>
            <person name="Chen Y.Y."/>
            <person name="Wu W.L."/>
            <person name="Hsu J.L."/>
            <person name="Lin Y.F."/>
            <person name="Huang M.D."/>
            <person name="Li C.Y."/>
            <person name="Huang L."/>
            <person name="Wang Z.W."/>
            <person name="Zhao X."/>
            <person name="Zhong W.Y."/>
            <person name="Peng D.H."/>
            <person name="Ahmad S."/>
            <person name="Lan S."/>
            <person name="Zhang J.S."/>
            <person name="Tsai W.C."/>
            <person name="Van de Peer Y."/>
            <person name="Liu Z.J."/>
        </authorList>
    </citation>
    <scope>NUCLEOTIDE SEQUENCE</scope>
    <source>
        <strain evidence="2">CP</strain>
    </source>
</reference>
<dbReference type="EMBL" id="JAUJYO010000001">
    <property type="protein sequence ID" value="KAK1325369.1"/>
    <property type="molecule type" value="Genomic_DNA"/>
</dbReference>
<evidence type="ECO:0000313" key="3">
    <source>
        <dbReference type="Proteomes" id="UP001180020"/>
    </source>
</evidence>
<name>A0AAV9FI20_ACOCL</name>
<proteinExistence type="predicted"/>
<dbReference type="Proteomes" id="UP001180020">
    <property type="component" value="Unassembled WGS sequence"/>
</dbReference>
<evidence type="ECO:0000313" key="2">
    <source>
        <dbReference type="EMBL" id="KAK1325369.1"/>
    </source>
</evidence>
<gene>
    <name evidence="2" type="ORF">QJS10_CPA01g01448</name>
</gene>
<organism evidence="2 3">
    <name type="scientific">Acorus calamus</name>
    <name type="common">Sweet flag</name>
    <dbReference type="NCBI Taxonomy" id="4465"/>
    <lineage>
        <taxon>Eukaryota</taxon>
        <taxon>Viridiplantae</taxon>
        <taxon>Streptophyta</taxon>
        <taxon>Embryophyta</taxon>
        <taxon>Tracheophyta</taxon>
        <taxon>Spermatophyta</taxon>
        <taxon>Magnoliopsida</taxon>
        <taxon>Liliopsida</taxon>
        <taxon>Acoraceae</taxon>
        <taxon>Acorus</taxon>
    </lineage>
</organism>
<keyword evidence="3" id="KW-1185">Reference proteome</keyword>
<sequence length="106" mass="12063">MMSSSSKRGRDDTVATEPVTRATKRQSRTAASTSTPQKSFVVEEATMGYADVSDDELTWFLTVDEHMFLGWFPFVDDDFVEQGETVWGDDDDLWQIKTIHHIPTTQ</sequence>
<evidence type="ECO:0000256" key="1">
    <source>
        <dbReference type="SAM" id="MobiDB-lite"/>
    </source>
</evidence>
<accession>A0AAV9FI20</accession>
<feature type="region of interest" description="Disordered" evidence="1">
    <location>
        <begin position="1"/>
        <end position="37"/>
    </location>
</feature>
<feature type="compositionally biased region" description="Polar residues" evidence="1">
    <location>
        <begin position="28"/>
        <end position="37"/>
    </location>
</feature>
<protein>
    <submittedName>
        <fullName evidence="2">Uncharacterized protein</fullName>
    </submittedName>
</protein>
<comment type="caution">
    <text evidence="2">The sequence shown here is derived from an EMBL/GenBank/DDBJ whole genome shotgun (WGS) entry which is preliminary data.</text>
</comment>
<dbReference type="AlphaFoldDB" id="A0AAV9FI20"/>
<reference evidence="2" key="2">
    <citation type="submission" date="2023-06" db="EMBL/GenBank/DDBJ databases">
        <authorList>
            <person name="Ma L."/>
            <person name="Liu K.-W."/>
            <person name="Li Z."/>
            <person name="Hsiao Y.-Y."/>
            <person name="Qi Y."/>
            <person name="Fu T."/>
            <person name="Tang G."/>
            <person name="Zhang D."/>
            <person name="Sun W.-H."/>
            <person name="Liu D.-K."/>
            <person name="Li Y."/>
            <person name="Chen G.-Z."/>
            <person name="Liu X.-D."/>
            <person name="Liao X.-Y."/>
            <person name="Jiang Y.-T."/>
            <person name="Yu X."/>
            <person name="Hao Y."/>
            <person name="Huang J."/>
            <person name="Zhao X.-W."/>
            <person name="Ke S."/>
            <person name="Chen Y.-Y."/>
            <person name="Wu W.-L."/>
            <person name="Hsu J.-L."/>
            <person name="Lin Y.-F."/>
            <person name="Huang M.-D."/>
            <person name="Li C.-Y."/>
            <person name="Huang L."/>
            <person name="Wang Z.-W."/>
            <person name="Zhao X."/>
            <person name="Zhong W.-Y."/>
            <person name="Peng D.-H."/>
            <person name="Ahmad S."/>
            <person name="Lan S."/>
            <person name="Zhang J.-S."/>
            <person name="Tsai W.-C."/>
            <person name="Van De Peer Y."/>
            <person name="Liu Z.-J."/>
        </authorList>
    </citation>
    <scope>NUCLEOTIDE SEQUENCE</scope>
    <source>
        <strain evidence="2">CP</strain>
        <tissue evidence="2">Leaves</tissue>
    </source>
</reference>